<organism evidence="1 2">
    <name type="scientific">Colletotrichum phormii</name>
    <dbReference type="NCBI Taxonomy" id="359342"/>
    <lineage>
        <taxon>Eukaryota</taxon>
        <taxon>Fungi</taxon>
        <taxon>Dikarya</taxon>
        <taxon>Ascomycota</taxon>
        <taxon>Pezizomycotina</taxon>
        <taxon>Sordariomycetes</taxon>
        <taxon>Hypocreomycetidae</taxon>
        <taxon>Glomerellales</taxon>
        <taxon>Glomerellaceae</taxon>
        <taxon>Colletotrichum</taxon>
        <taxon>Colletotrichum acutatum species complex</taxon>
    </lineage>
</organism>
<reference evidence="1" key="1">
    <citation type="submission" date="2021-06" db="EMBL/GenBank/DDBJ databases">
        <title>Comparative genomics, transcriptomics and evolutionary studies reveal genomic signatures of adaptation to plant cell wall in hemibiotrophic fungi.</title>
        <authorList>
            <consortium name="DOE Joint Genome Institute"/>
            <person name="Baroncelli R."/>
            <person name="Diaz J.F."/>
            <person name="Benocci T."/>
            <person name="Peng M."/>
            <person name="Battaglia E."/>
            <person name="Haridas S."/>
            <person name="Andreopoulos W."/>
            <person name="Labutti K."/>
            <person name="Pangilinan J."/>
            <person name="Floch G.L."/>
            <person name="Makela M.R."/>
            <person name="Henrissat B."/>
            <person name="Grigoriev I.V."/>
            <person name="Crouch J.A."/>
            <person name="De Vries R.P."/>
            <person name="Sukno S.A."/>
            <person name="Thon M.R."/>
        </authorList>
    </citation>
    <scope>NUCLEOTIDE SEQUENCE</scope>
    <source>
        <strain evidence="1">CBS 102054</strain>
    </source>
</reference>
<accession>A0AAJ0EEK5</accession>
<dbReference type="EMBL" id="JAHMHQ010000016">
    <property type="protein sequence ID" value="KAK1634060.1"/>
    <property type="molecule type" value="Genomic_DNA"/>
</dbReference>
<evidence type="ECO:0000313" key="2">
    <source>
        <dbReference type="Proteomes" id="UP001243989"/>
    </source>
</evidence>
<dbReference type="GeneID" id="85475739"/>
<evidence type="ECO:0000313" key="1">
    <source>
        <dbReference type="EMBL" id="KAK1634060.1"/>
    </source>
</evidence>
<dbReference type="RefSeq" id="XP_060442667.1">
    <property type="nucleotide sequence ID" value="XM_060590877.1"/>
</dbReference>
<dbReference type="Proteomes" id="UP001243989">
    <property type="component" value="Unassembled WGS sequence"/>
</dbReference>
<gene>
    <name evidence="1" type="ORF">BDP81DRAFT_433619</name>
</gene>
<comment type="caution">
    <text evidence="1">The sequence shown here is derived from an EMBL/GenBank/DDBJ whole genome shotgun (WGS) entry which is preliminary data.</text>
</comment>
<name>A0AAJ0EEK5_9PEZI</name>
<protein>
    <submittedName>
        <fullName evidence="1">Uncharacterized protein</fullName>
    </submittedName>
</protein>
<proteinExistence type="predicted"/>
<keyword evidence="2" id="KW-1185">Reference proteome</keyword>
<sequence length="166" mass="18683">MLRVRPCWFRRRFQKSPDEQIMGSLFASPTDEGRCDDIPHSIGRMCHSGSYIMRSPSLKASLSVTVAQPATETCLERRNQSVSQPHWSDSARPSMPVSQELSFRAGGMTSRFTVWNTRWLSRASRRGVCRCTSITSRARITLGVEGMRLVYVAKDGERRSELGAIA</sequence>
<dbReference type="AlphaFoldDB" id="A0AAJ0EEK5"/>